<accession>A0A183KW31</accession>
<keyword evidence="3" id="KW-1185">Reference proteome</keyword>
<protein>
    <submittedName>
        <fullName evidence="2 4">Uncharacterized protein</fullName>
    </submittedName>
</protein>
<evidence type="ECO:0000313" key="2">
    <source>
        <dbReference type="EMBL" id="VDP68598.1"/>
    </source>
</evidence>
<evidence type="ECO:0000313" key="4">
    <source>
        <dbReference type="WBParaSite" id="SCUD_0001927701-mRNA-1"/>
    </source>
</evidence>
<evidence type="ECO:0000256" key="1">
    <source>
        <dbReference type="SAM" id="MobiDB-lite"/>
    </source>
</evidence>
<dbReference type="WBParaSite" id="SCUD_0001927701-mRNA-1">
    <property type="protein sequence ID" value="SCUD_0001927701-mRNA-1"/>
    <property type="gene ID" value="SCUD_0001927701"/>
</dbReference>
<feature type="compositionally biased region" description="Polar residues" evidence="1">
    <location>
        <begin position="1"/>
        <end position="10"/>
    </location>
</feature>
<feature type="region of interest" description="Disordered" evidence="1">
    <location>
        <begin position="1"/>
        <end position="33"/>
    </location>
</feature>
<dbReference type="Proteomes" id="UP000279833">
    <property type="component" value="Unassembled WGS sequence"/>
</dbReference>
<sequence length="93" mass="10463">MSCASDNNQEPGAVLLNADHHSDPLSTRNVPNKFDHNISKESNFDDLMSSVVQPHYSVIFSRFSAQCVKYILNKFKLIVTWAYEDPTLFRGGG</sequence>
<evidence type="ECO:0000313" key="3">
    <source>
        <dbReference type="Proteomes" id="UP000279833"/>
    </source>
</evidence>
<reference evidence="4" key="1">
    <citation type="submission" date="2016-06" db="UniProtKB">
        <authorList>
            <consortium name="WormBaseParasite"/>
        </authorList>
    </citation>
    <scope>IDENTIFICATION</scope>
</reference>
<name>A0A183KW31_9TREM</name>
<dbReference type="EMBL" id="UZAK01042238">
    <property type="protein sequence ID" value="VDP68598.1"/>
    <property type="molecule type" value="Genomic_DNA"/>
</dbReference>
<dbReference type="AlphaFoldDB" id="A0A183KW31"/>
<proteinExistence type="predicted"/>
<gene>
    <name evidence="2" type="ORF">SCUD_LOCUS19274</name>
</gene>
<organism evidence="4">
    <name type="scientific">Schistosoma curassoni</name>
    <dbReference type="NCBI Taxonomy" id="6186"/>
    <lineage>
        <taxon>Eukaryota</taxon>
        <taxon>Metazoa</taxon>
        <taxon>Spiralia</taxon>
        <taxon>Lophotrochozoa</taxon>
        <taxon>Platyhelminthes</taxon>
        <taxon>Trematoda</taxon>
        <taxon>Digenea</taxon>
        <taxon>Strigeidida</taxon>
        <taxon>Schistosomatoidea</taxon>
        <taxon>Schistosomatidae</taxon>
        <taxon>Schistosoma</taxon>
    </lineage>
</organism>
<reference evidence="2 3" key="2">
    <citation type="submission" date="2018-11" db="EMBL/GenBank/DDBJ databases">
        <authorList>
            <consortium name="Pathogen Informatics"/>
        </authorList>
    </citation>
    <scope>NUCLEOTIDE SEQUENCE [LARGE SCALE GENOMIC DNA]</scope>
    <source>
        <strain evidence="2">Dakar</strain>
        <strain evidence="3">Dakar, Senegal</strain>
    </source>
</reference>